<dbReference type="InterPro" id="IPR001516">
    <property type="entry name" value="Proton_antipo_N"/>
</dbReference>
<evidence type="ECO:0000256" key="2">
    <source>
        <dbReference type="ARBA" id="ARBA00022692"/>
    </source>
</evidence>
<dbReference type="AlphaFoldDB" id="A0A444B2F1"/>
<dbReference type="GO" id="GO:0016020">
    <property type="term" value="C:membrane"/>
    <property type="evidence" value="ECO:0007669"/>
    <property type="project" value="UniProtKB-SubCell"/>
</dbReference>
<proteinExistence type="predicted"/>
<evidence type="ECO:0000256" key="5">
    <source>
        <dbReference type="RuleBase" id="RU000320"/>
    </source>
</evidence>
<name>A0A444B2F1_9MICO</name>
<feature type="transmembrane region" description="Helical" evidence="6">
    <location>
        <begin position="251"/>
        <end position="273"/>
    </location>
</feature>
<dbReference type="Proteomes" id="UP000288711">
    <property type="component" value="Unassembled WGS sequence"/>
</dbReference>
<feature type="transmembrane region" description="Helical" evidence="6">
    <location>
        <begin position="166"/>
        <end position="192"/>
    </location>
</feature>
<dbReference type="InterPro" id="IPR001750">
    <property type="entry name" value="ND/Mrp_TM"/>
</dbReference>
<reference evidence="9 10" key="1">
    <citation type="journal article" date="2009" name="Int. J. Syst. Evol. Microbiol.">
        <title>Janibacter hoylei sp. nov., Bacillus isronensis sp. nov. and Bacillus aryabhattai sp. nov., isolated from cryotubes used for collecting air from the upper atmosphere.</title>
        <authorList>
            <person name="Shivaji S."/>
            <person name="Chaturvedi P."/>
            <person name="Begum Z."/>
            <person name="Pindi P.K."/>
            <person name="Manorama R."/>
            <person name="Padmanaban D.A."/>
            <person name="Shouche Y.S."/>
            <person name="Pawar S."/>
            <person name="Vaishampayan P."/>
            <person name="Dutt C.B."/>
            <person name="Datta G.N."/>
            <person name="Manchanda R.K."/>
            <person name="Rao U.R."/>
            <person name="Bhargava P.M."/>
            <person name="Narlikar J.V."/>
        </authorList>
    </citation>
    <scope>NUCLEOTIDE SEQUENCE [LARGE SCALE GENOMIC DNA]</scope>
    <source>
        <strain evidence="9 10">PVAS-1</strain>
    </source>
</reference>
<dbReference type="GO" id="GO:0012505">
    <property type="term" value="C:endomembrane system"/>
    <property type="evidence" value="ECO:0007669"/>
    <property type="project" value="UniProtKB-SubCell"/>
</dbReference>
<feature type="domain" description="NADH-Ubiquinone oxidoreductase (complex I) chain 5 N-terminal" evidence="8">
    <location>
        <begin position="70"/>
        <end position="116"/>
    </location>
</feature>
<feature type="transmembrane region" description="Helical" evidence="6">
    <location>
        <begin position="456"/>
        <end position="479"/>
    </location>
</feature>
<accession>A0A444B2F1</accession>
<dbReference type="PANTHER" id="PTHR42829">
    <property type="entry name" value="NADH-UBIQUINONE OXIDOREDUCTASE CHAIN 5"/>
    <property type="match status" value="1"/>
</dbReference>
<comment type="subcellular location">
    <subcellularLocation>
        <location evidence="1">Endomembrane system</location>
        <topology evidence="1">Multi-pass membrane protein</topology>
    </subcellularLocation>
    <subcellularLocation>
        <location evidence="5">Membrane</location>
        <topology evidence="5">Multi-pass membrane protein</topology>
    </subcellularLocation>
</comment>
<feature type="transmembrane region" description="Helical" evidence="6">
    <location>
        <begin position="77"/>
        <end position="101"/>
    </location>
</feature>
<feature type="transmembrane region" description="Helical" evidence="6">
    <location>
        <begin position="491"/>
        <end position="511"/>
    </location>
</feature>
<dbReference type="GO" id="GO:0015990">
    <property type="term" value="P:electron transport coupled proton transport"/>
    <property type="evidence" value="ECO:0007669"/>
    <property type="project" value="TreeGrafter"/>
</dbReference>
<dbReference type="RefSeq" id="WP_128277244.1">
    <property type="nucleotide sequence ID" value="NZ_PIPF01000010.1"/>
</dbReference>
<dbReference type="GO" id="GO:0008137">
    <property type="term" value="F:NADH dehydrogenase (ubiquinone) activity"/>
    <property type="evidence" value="ECO:0007669"/>
    <property type="project" value="InterPro"/>
</dbReference>
<comment type="caution">
    <text evidence="9">The sequence shown here is derived from an EMBL/GenBank/DDBJ whole genome shotgun (WGS) entry which is preliminary data.</text>
</comment>
<keyword evidence="10" id="KW-1185">Reference proteome</keyword>
<keyword evidence="4 6" id="KW-0472">Membrane</keyword>
<keyword evidence="3 6" id="KW-1133">Transmembrane helix</keyword>
<evidence type="ECO:0000313" key="10">
    <source>
        <dbReference type="Proteomes" id="UP000288711"/>
    </source>
</evidence>
<feature type="transmembrane region" description="Helical" evidence="6">
    <location>
        <begin position="593"/>
        <end position="612"/>
    </location>
</feature>
<dbReference type="PANTHER" id="PTHR42829:SF2">
    <property type="entry name" value="NADH-UBIQUINONE OXIDOREDUCTASE CHAIN 5"/>
    <property type="match status" value="1"/>
</dbReference>
<dbReference type="GO" id="GO:0003954">
    <property type="term" value="F:NADH dehydrogenase activity"/>
    <property type="evidence" value="ECO:0007669"/>
    <property type="project" value="TreeGrafter"/>
</dbReference>
<feature type="transmembrane region" description="Helical" evidence="6">
    <location>
        <begin position="306"/>
        <end position="326"/>
    </location>
</feature>
<sequence>MTAWALLALPSLTAALTLGIARRGTLAAFVAVVGGAATLVLAVVALAGAPTGARGAPFAEELATGPGHVFGGLDMPLGVALSATSAFLALVVALITALVQVYSAWYLADDDRRGSFHATVALFSAAMLLVVLSADLLLTVVGWEVMGWCSWLLIGHWSRRPEPRRAAHAAFLVTRVADVGLVLGTAVLVAGAGTTARAGVVDHWTSAAADPGTRSAALVLLVIGVLGKSAQLPFHHWLLDAMQGPTPASALIHAATMVAAGTVVLTQLLPLLLRADAARALLGLSVAVTMVLAALCALAEPDVKRVLAWSTISQVGVMLAPLAAAGAGHTAGAALGHLYGHAIFKALLFLTVGWLATTRGSTAARALVGSGRAHPVALVAWAAGLVSLAGVPLVLGGLTKEHVVAAVGDDIGARGPVAHLVLAALLLTVVLTAAYATRVLLLVVIGEQERVRSRAVMPGAVAGVLLVLAVASTIGGLALGVRLPATGHVPLGLFALVLLLVVAGIVLGYALERLGAQGRLADGPVGRAVGAGLGLDRAQQVLVVTPVTAAGRLVSFVDRAVLDTYVRGAAWGVLGLSDAGTAGHRRSRPTSGLVLLGGGLLLLGLVTALALVGPS</sequence>
<feature type="transmembrane region" description="Helical" evidence="6">
    <location>
        <begin position="121"/>
        <end position="154"/>
    </location>
</feature>
<feature type="domain" description="NADH:quinone oxidoreductase/Mrp antiporter transmembrane" evidence="7">
    <location>
        <begin position="133"/>
        <end position="406"/>
    </location>
</feature>
<dbReference type="EMBL" id="PIPF01000010">
    <property type="protein sequence ID" value="RWU82549.1"/>
    <property type="molecule type" value="Genomic_DNA"/>
</dbReference>
<evidence type="ECO:0000256" key="3">
    <source>
        <dbReference type="ARBA" id="ARBA00022989"/>
    </source>
</evidence>
<feature type="transmembrane region" description="Helical" evidence="6">
    <location>
        <begin position="338"/>
        <end position="356"/>
    </location>
</feature>
<dbReference type="Pfam" id="PF00662">
    <property type="entry name" value="Proton_antipo_N"/>
    <property type="match status" value="1"/>
</dbReference>
<dbReference type="InterPro" id="IPR003945">
    <property type="entry name" value="NU5C-like"/>
</dbReference>
<feature type="transmembrane region" description="Helical" evidence="6">
    <location>
        <begin position="376"/>
        <end position="398"/>
    </location>
</feature>
<dbReference type="GO" id="GO:0042773">
    <property type="term" value="P:ATP synthesis coupled electron transport"/>
    <property type="evidence" value="ECO:0007669"/>
    <property type="project" value="InterPro"/>
</dbReference>
<protein>
    <submittedName>
        <fullName evidence="9">NADH-quinone oxidoreductase subunit L</fullName>
    </submittedName>
</protein>
<keyword evidence="2 5" id="KW-0812">Transmembrane</keyword>
<evidence type="ECO:0000259" key="7">
    <source>
        <dbReference type="Pfam" id="PF00361"/>
    </source>
</evidence>
<organism evidence="9 10">
    <name type="scientific">Janibacter hoylei PVAS-1</name>
    <dbReference type="NCBI Taxonomy" id="1210046"/>
    <lineage>
        <taxon>Bacteria</taxon>
        <taxon>Bacillati</taxon>
        <taxon>Actinomycetota</taxon>
        <taxon>Actinomycetes</taxon>
        <taxon>Micrococcales</taxon>
        <taxon>Intrasporangiaceae</taxon>
        <taxon>Janibacter</taxon>
    </lineage>
</organism>
<evidence type="ECO:0000256" key="4">
    <source>
        <dbReference type="ARBA" id="ARBA00023136"/>
    </source>
</evidence>
<dbReference type="Pfam" id="PF00361">
    <property type="entry name" value="Proton_antipo_M"/>
    <property type="match status" value="1"/>
</dbReference>
<feature type="transmembrane region" description="Helical" evidence="6">
    <location>
        <begin position="212"/>
        <end position="230"/>
    </location>
</feature>
<feature type="transmembrane region" description="Helical" evidence="6">
    <location>
        <begin position="29"/>
        <end position="49"/>
    </location>
</feature>
<feature type="transmembrane region" description="Helical" evidence="6">
    <location>
        <begin position="279"/>
        <end position="299"/>
    </location>
</feature>
<evidence type="ECO:0000259" key="8">
    <source>
        <dbReference type="Pfam" id="PF00662"/>
    </source>
</evidence>
<dbReference type="PRINTS" id="PR01434">
    <property type="entry name" value="NADHDHGNASE5"/>
</dbReference>
<evidence type="ECO:0000256" key="1">
    <source>
        <dbReference type="ARBA" id="ARBA00004127"/>
    </source>
</evidence>
<gene>
    <name evidence="9" type="ORF">CWN80_10260</name>
</gene>
<evidence type="ECO:0000256" key="6">
    <source>
        <dbReference type="SAM" id="Phobius"/>
    </source>
</evidence>
<feature type="transmembrane region" description="Helical" evidence="6">
    <location>
        <begin position="418"/>
        <end position="444"/>
    </location>
</feature>
<evidence type="ECO:0000313" key="9">
    <source>
        <dbReference type="EMBL" id="RWU82549.1"/>
    </source>
</evidence>